<accession>A0AAN9BL83</accession>
<evidence type="ECO:0008006" key="6">
    <source>
        <dbReference type="Google" id="ProtNLM"/>
    </source>
</evidence>
<keyword evidence="2" id="KW-0812">Transmembrane</keyword>
<evidence type="ECO:0000313" key="5">
    <source>
        <dbReference type="Proteomes" id="UP001374579"/>
    </source>
</evidence>
<keyword evidence="2" id="KW-0472">Membrane</keyword>
<gene>
    <name evidence="4" type="ORF">V1264_015521</name>
</gene>
<protein>
    <recommendedName>
        <fullName evidence="6">Transmembrane protein</fullName>
    </recommendedName>
</protein>
<proteinExistence type="predicted"/>
<evidence type="ECO:0000256" key="2">
    <source>
        <dbReference type="SAM" id="Phobius"/>
    </source>
</evidence>
<name>A0AAN9BL83_9CAEN</name>
<feature type="region of interest" description="Disordered" evidence="1">
    <location>
        <begin position="24"/>
        <end position="87"/>
    </location>
</feature>
<dbReference type="Proteomes" id="UP001374579">
    <property type="component" value="Unassembled WGS sequence"/>
</dbReference>
<reference evidence="4 5" key="1">
    <citation type="submission" date="2024-02" db="EMBL/GenBank/DDBJ databases">
        <title>Chromosome-scale genome assembly of the rough periwinkle Littorina saxatilis.</title>
        <authorList>
            <person name="De Jode A."/>
            <person name="Faria R."/>
            <person name="Formenti G."/>
            <person name="Sims Y."/>
            <person name="Smith T.P."/>
            <person name="Tracey A."/>
            <person name="Wood J.M.D."/>
            <person name="Zagrodzka Z.B."/>
            <person name="Johannesson K."/>
            <person name="Butlin R.K."/>
            <person name="Leder E.H."/>
        </authorList>
    </citation>
    <scope>NUCLEOTIDE SEQUENCE [LARGE SCALE GENOMIC DNA]</scope>
    <source>
        <strain evidence="4">Snail1</strain>
        <tissue evidence="4">Muscle</tissue>
    </source>
</reference>
<sequence>MAAASYLFIAVFCTYVFLSAGGPLSSSQNPRDIDDRSKHPESSLKHDDVIRHGKVSPPPYDVRPTNAENVKAKGTLNEDNEYTSSGKKKWSSLETGLGIGGGILAICVGVLVAVIIYKCGPKNTPSGKKKKKRTRARKFHHCRALELYPRMRDTSLID</sequence>
<dbReference type="EMBL" id="JBAMIC010000004">
    <property type="protein sequence ID" value="KAK7107632.1"/>
    <property type="molecule type" value="Genomic_DNA"/>
</dbReference>
<dbReference type="AlphaFoldDB" id="A0AAN9BL83"/>
<keyword evidence="5" id="KW-1185">Reference proteome</keyword>
<feature type="signal peptide" evidence="3">
    <location>
        <begin position="1"/>
        <end position="21"/>
    </location>
</feature>
<organism evidence="4 5">
    <name type="scientific">Littorina saxatilis</name>
    <dbReference type="NCBI Taxonomy" id="31220"/>
    <lineage>
        <taxon>Eukaryota</taxon>
        <taxon>Metazoa</taxon>
        <taxon>Spiralia</taxon>
        <taxon>Lophotrochozoa</taxon>
        <taxon>Mollusca</taxon>
        <taxon>Gastropoda</taxon>
        <taxon>Caenogastropoda</taxon>
        <taxon>Littorinimorpha</taxon>
        <taxon>Littorinoidea</taxon>
        <taxon>Littorinidae</taxon>
        <taxon>Littorina</taxon>
    </lineage>
</organism>
<comment type="caution">
    <text evidence="4">The sequence shown here is derived from an EMBL/GenBank/DDBJ whole genome shotgun (WGS) entry which is preliminary data.</text>
</comment>
<feature type="chain" id="PRO_5042916864" description="Transmembrane protein" evidence="3">
    <location>
        <begin position="22"/>
        <end position="158"/>
    </location>
</feature>
<evidence type="ECO:0000256" key="1">
    <source>
        <dbReference type="SAM" id="MobiDB-lite"/>
    </source>
</evidence>
<keyword evidence="2" id="KW-1133">Transmembrane helix</keyword>
<feature type="compositionally biased region" description="Basic and acidic residues" evidence="1">
    <location>
        <begin position="31"/>
        <end position="51"/>
    </location>
</feature>
<feature type="transmembrane region" description="Helical" evidence="2">
    <location>
        <begin position="97"/>
        <end position="120"/>
    </location>
</feature>
<evidence type="ECO:0000313" key="4">
    <source>
        <dbReference type="EMBL" id="KAK7107632.1"/>
    </source>
</evidence>
<keyword evidence="3" id="KW-0732">Signal</keyword>
<evidence type="ECO:0000256" key="3">
    <source>
        <dbReference type="SAM" id="SignalP"/>
    </source>
</evidence>